<dbReference type="OrthoDB" id="85381at2157"/>
<dbReference type="PANTHER" id="PTHR41930">
    <property type="entry name" value="UPF0200 PROTEIN MJ1399"/>
    <property type="match status" value="1"/>
</dbReference>
<protein>
    <submittedName>
        <fullName evidence="1">AAA family ATPase</fullName>
    </submittedName>
</protein>
<evidence type="ECO:0000313" key="2">
    <source>
        <dbReference type="Proteomes" id="UP000423396"/>
    </source>
</evidence>
<reference evidence="1 2" key="1">
    <citation type="submission" date="2019-10" db="EMBL/GenBank/DDBJ databases">
        <title>Genome Sequences from Six Type Strain Members of the Archaeal Family Sulfolobaceae: Acidianus ambivalens, Acidianus infernus, Metallosphaera prunae, Stygiolobus azoricus, Sulfolobus metallicus, and Sulfurisphaera ohwakuensis.</title>
        <authorList>
            <person name="Counts J.A."/>
            <person name="Kelly R.M."/>
        </authorList>
    </citation>
    <scope>NUCLEOTIDE SEQUENCE [LARGE SCALE GENOMIC DNA]</scope>
    <source>
        <strain evidence="1 2">FC6</strain>
    </source>
</reference>
<name>A0A650CL30_9CREN</name>
<gene>
    <name evidence="1" type="ORF">D1868_00260</name>
</gene>
<dbReference type="EMBL" id="CP045483">
    <property type="protein sequence ID" value="QGR18581.1"/>
    <property type="molecule type" value="Genomic_DNA"/>
</dbReference>
<dbReference type="Pfam" id="PF13238">
    <property type="entry name" value="AAA_18"/>
    <property type="match status" value="1"/>
</dbReference>
<dbReference type="InterPro" id="IPR027417">
    <property type="entry name" value="P-loop_NTPase"/>
</dbReference>
<dbReference type="Gene3D" id="3.40.50.300">
    <property type="entry name" value="P-loop containing nucleotide triphosphate hydrolases"/>
    <property type="match status" value="1"/>
</dbReference>
<keyword evidence="2" id="KW-1185">Reference proteome</keyword>
<evidence type="ECO:0000313" key="1">
    <source>
        <dbReference type="EMBL" id="QGR18581.1"/>
    </source>
</evidence>
<organism evidence="1 2">
    <name type="scientific">Stygiolobus azoricus</name>
    <dbReference type="NCBI Taxonomy" id="41675"/>
    <lineage>
        <taxon>Archaea</taxon>
        <taxon>Thermoproteota</taxon>
        <taxon>Thermoprotei</taxon>
        <taxon>Sulfolobales</taxon>
        <taxon>Sulfolobaceae</taxon>
        <taxon>Stygiolobus</taxon>
    </lineage>
</organism>
<dbReference type="PANTHER" id="PTHR41930:SF1">
    <property type="entry name" value="DEPHOSPHO-COA KINASE"/>
    <property type="match status" value="1"/>
</dbReference>
<dbReference type="SUPFAM" id="SSF52540">
    <property type="entry name" value="P-loop containing nucleoside triphosphate hydrolases"/>
    <property type="match status" value="1"/>
</dbReference>
<dbReference type="Proteomes" id="UP000423396">
    <property type="component" value="Chromosome"/>
</dbReference>
<accession>A0A650CL30</accession>
<dbReference type="AlphaFoldDB" id="A0A650CL30"/>
<proteinExistence type="predicted"/>
<dbReference type="KEGG" id="sazo:D1868_00260"/>
<sequence>MPGSGKGELSRLFQEKGVKVVVMSDVLRERYKAEAKEGERLMDFAFRMRNLYGKGVVAKMCLEKLSGDEKVVVFDGVRNWEEIEEFKKRGEVVIINVHASPKTRYERLMRRARKDDVLTIEGLIKRDFEELEMGIGTVIALADHVLVNDKSLEEFKREAEELINRLI</sequence>